<dbReference type="SUPFAM" id="SSF56219">
    <property type="entry name" value="DNase I-like"/>
    <property type="match status" value="1"/>
</dbReference>
<evidence type="ECO:0000256" key="6">
    <source>
        <dbReference type="ARBA" id="ARBA00022801"/>
    </source>
</evidence>
<evidence type="ECO:0000256" key="5">
    <source>
        <dbReference type="ARBA" id="ARBA00022763"/>
    </source>
</evidence>
<accession>A0A430A0G5</accession>
<evidence type="ECO:0000256" key="1">
    <source>
        <dbReference type="ARBA" id="ARBA00001936"/>
    </source>
</evidence>
<evidence type="ECO:0000259" key="10">
    <source>
        <dbReference type="Pfam" id="PF03372"/>
    </source>
</evidence>
<dbReference type="GO" id="GO:0016787">
    <property type="term" value="F:hydrolase activity"/>
    <property type="evidence" value="ECO:0007669"/>
    <property type="project" value="UniProtKB-KW"/>
</dbReference>
<keyword evidence="6" id="KW-0378">Hydrolase</keyword>
<dbReference type="Pfam" id="PF03372">
    <property type="entry name" value="Exo_endo_phos"/>
    <property type="match status" value="1"/>
</dbReference>
<dbReference type="OrthoDB" id="7616949at2"/>
<sequence>MKKYLKILGSFIGLIVLAAVGVVGFVTLTEYRPASIESLPVPNNSQKLQLGHSISLLTYNIGYGGLGSTETFFMDGGKTVQPESKKMVITNLSGIAKTLKQHQTDIVLMQEVDHLSKRSYMYNQEKYFQKELGKSSVFAYNFKVAYVPFPLPPIGRVESGVMTMTNYQIAEAKRLAMPTSFKWPVSTSNLKRALLETRIPIEGSSKELVVFNLHLDAYDNGAGKIAQSKMLADTLEKEYDKGNYVIAGGDFNQIFEGSRVFPKQYKKGWKPGHINHSDLPSSFRFAFADNYPTVRVLNAPYTGSYETSQVYVVDGFVVSDNLSVSKTEVINTDFKYTDHHPVKINLEFK</sequence>
<gene>
    <name evidence="11" type="ORF">CBF37_03440</name>
</gene>
<keyword evidence="11" id="KW-0255">Endonuclease</keyword>
<comment type="caution">
    <text evidence="11">The sequence shown here is derived from an EMBL/GenBank/DDBJ whole genome shotgun (WGS) entry which is preliminary data.</text>
</comment>
<feature type="transmembrane region" description="Helical" evidence="9">
    <location>
        <begin position="7"/>
        <end position="28"/>
    </location>
</feature>
<keyword evidence="9" id="KW-0812">Transmembrane</keyword>
<dbReference type="PANTHER" id="PTHR15822">
    <property type="entry name" value="TRAF AND TNF RECEPTOR-ASSOCIATED PROTEIN"/>
    <property type="match status" value="1"/>
</dbReference>
<evidence type="ECO:0000256" key="4">
    <source>
        <dbReference type="ARBA" id="ARBA00022723"/>
    </source>
</evidence>
<dbReference type="InterPro" id="IPR005135">
    <property type="entry name" value="Endo/exonuclease/phosphatase"/>
</dbReference>
<protein>
    <submittedName>
        <fullName evidence="11">Endonuclease</fullName>
    </submittedName>
</protein>
<evidence type="ECO:0000256" key="7">
    <source>
        <dbReference type="ARBA" id="ARBA00022842"/>
    </source>
</evidence>
<keyword evidence="9" id="KW-1133">Transmembrane helix</keyword>
<dbReference type="Gene3D" id="3.60.10.10">
    <property type="entry name" value="Endonuclease/exonuclease/phosphatase"/>
    <property type="match status" value="1"/>
</dbReference>
<dbReference type="GO" id="GO:0046872">
    <property type="term" value="F:metal ion binding"/>
    <property type="evidence" value="ECO:0007669"/>
    <property type="project" value="UniProtKB-KW"/>
</dbReference>
<dbReference type="InterPro" id="IPR051547">
    <property type="entry name" value="TDP2-like"/>
</dbReference>
<keyword evidence="7" id="KW-0460">Magnesium</keyword>
<proteinExistence type="predicted"/>
<keyword evidence="9" id="KW-0472">Membrane</keyword>
<organism evidence="11 12">
    <name type="scientific">Vagococcus vulneris</name>
    <dbReference type="NCBI Taxonomy" id="1977869"/>
    <lineage>
        <taxon>Bacteria</taxon>
        <taxon>Bacillati</taxon>
        <taxon>Bacillota</taxon>
        <taxon>Bacilli</taxon>
        <taxon>Lactobacillales</taxon>
        <taxon>Enterococcaceae</taxon>
        <taxon>Vagococcus</taxon>
    </lineage>
</organism>
<keyword evidence="3" id="KW-0540">Nuclease</keyword>
<evidence type="ECO:0000256" key="2">
    <source>
        <dbReference type="ARBA" id="ARBA00001946"/>
    </source>
</evidence>
<name>A0A430A0G5_9ENTE</name>
<keyword evidence="12" id="KW-1185">Reference proteome</keyword>
<dbReference type="GO" id="GO:0006281">
    <property type="term" value="P:DNA repair"/>
    <property type="evidence" value="ECO:0007669"/>
    <property type="project" value="UniProtKB-KW"/>
</dbReference>
<comment type="cofactor">
    <cofactor evidence="2">
        <name>Mg(2+)</name>
        <dbReference type="ChEBI" id="CHEBI:18420"/>
    </cofactor>
</comment>
<comment type="cofactor">
    <cofactor evidence="1">
        <name>Mn(2+)</name>
        <dbReference type="ChEBI" id="CHEBI:29035"/>
    </cofactor>
</comment>
<evidence type="ECO:0000256" key="9">
    <source>
        <dbReference type="SAM" id="Phobius"/>
    </source>
</evidence>
<dbReference type="RefSeq" id="WP_125983326.1">
    <property type="nucleotide sequence ID" value="NZ_NGJS01000003.1"/>
</dbReference>
<dbReference type="EMBL" id="NGJS01000003">
    <property type="protein sequence ID" value="RST99791.1"/>
    <property type="molecule type" value="Genomic_DNA"/>
</dbReference>
<keyword evidence="8" id="KW-0234">DNA repair</keyword>
<dbReference type="PANTHER" id="PTHR15822:SF4">
    <property type="entry name" value="TYROSYL-DNA PHOSPHODIESTERASE 2"/>
    <property type="match status" value="1"/>
</dbReference>
<keyword evidence="4" id="KW-0479">Metal-binding</keyword>
<evidence type="ECO:0000313" key="12">
    <source>
        <dbReference type="Proteomes" id="UP000287857"/>
    </source>
</evidence>
<dbReference type="AlphaFoldDB" id="A0A430A0G5"/>
<dbReference type="InterPro" id="IPR036691">
    <property type="entry name" value="Endo/exonu/phosph_ase_sf"/>
</dbReference>
<reference evidence="11 12" key="1">
    <citation type="submission" date="2017-05" db="EMBL/GenBank/DDBJ databases">
        <title>Vagococcus spp. assemblies.</title>
        <authorList>
            <person name="Gulvik C.A."/>
        </authorList>
    </citation>
    <scope>NUCLEOTIDE SEQUENCE [LARGE SCALE GENOMIC DNA]</scope>
    <source>
        <strain evidence="11 12">SS1995</strain>
    </source>
</reference>
<evidence type="ECO:0000313" key="11">
    <source>
        <dbReference type="EMBL" id="RST99791.1"/>
    </source>
</evidence>
<dbReference type="GO" id="GO:0004519">
    <property type="term" value="F:endonuclease activity"/>
    <property type="evidence" value="ECO:0007669"/>
    <property type="project" value="UniProtKB-KW"/>
</dbReference>
<dbReference type="Proteomes" id="UP000287857">
    <property type="component" value="Unassembled WGS sequence"/>
</dbReference>
<keyword evidence="5" id="KW-0227">DNA damage</keyword>
<evidence type="ECO:0000256" key="3">
    <source>
        <dbReference type="ARBA" id="ARBA00022722"/>
    </source>
</evidence>
<evidence type="ECO:0000256" key="8">
    <source>
        <dbReference type="ARBA" id="ARBA00023204"/>
    </source>
</evidence>
<feature type="domain" description="Endonuclease/exonuclease/phosphatase" evidence="10">
    <location>
        <begin position="91"/>
        <end position="275"/>
    </location>
</feature>